<dbReference type="KEGG" id="psic:J4E96_16750"/>
<dbReference type="InterPro" id="IPR039425">
    <property type="entry name" value="RNA_pol_sigma-70-like"/>
</dbReference>
<dbReference type="InterPro" id="IPR013324">
    <property type="entry name" value="RNA_pol_sigma_r3/r4-like"/>
</dbReference>
<evidence type="ECO:0000256" key="5">
    <source>
        <dbReference type="ARBA" id="ARBA00023163"/>
    </source>
</evidence>
<dbReference type="Gene3D" id="1.10.10.10">
    <property type="entry name" value="Winged helix-like DNA-binding domain superfamily/Winged helix DNA-binding domain"/>
    <property type="match status" value="1"/>
</dbReference>
<evidence type="ECO:0000259" key="6">
    <source>
        <dbReference type="Pfam" id="PF08281"/>
    </source>
</evidence>
<dbReference type="InterPro" id="IPR036388">
    <property type="entry name" value="WH-like_DNA-bd_sf"/>
</dbReference>
<dbReference type="Gene3D" id="1.10.1740.10">
    <property type="match status" value="1"/>
</dbReference>
<name>A0A8A4ZEM8_9MICO</name>
<evidence type="ECO:0000256" key="3">
    <source>
        <dbReference type="ARBA" id="ARBA00023082"/>
    </source>
</evidence>
<keyword evidence="4" id="KW-0238">DNA-binding</keyword>
<protein>
    <submittedName>
        <fullName evidence="7">Sigma-70 family RNA polymerase sigma factor</fullName>
    </submittedName>
</protein>
<dbReference type="EMBL" id="CP071868">
    <property type="protein sequence ID" value="QTE28947.1"/>
    <property type="molecule type" value="Genomic_DNA"/>
</dbReference>
<dbReference type="GO" id="GO:0003677">
    <property type="term" value="F:DNA binding"/>
    <property type="evidence" value="ECO:0007669"/>
    <property type="project" value="UniProtKB-KW"/>
</dbReference>
<keyword evidence="2" id="KW-0805">Transcription regulation</keyword>
<evidence type="ECO:0000256" key="2">
    <source>
        <dbReference type="ARBA" id="ARBA00023015"/>
    </source>
</evidence>
<dbReference type="SUPFAM" id="SSF88659">
    <property type="entry name" value="Sigma3 and sigma4 domains of RNA polymerase sigma factors"/>
    <property type="match status" value="1"/>
</dbReference>
<dbReference type="InterPro" id="IPR014284">
    <property type="entry name" value="RNA_pol_sigma-70_dom"/>
</dbReference>
<evidence type="ECO:0000256" key="4">
    <source>
        <dbReference type="ARBA" id="ARBA00023125"/>
    </source>
</evidence>
<reference evidence="7" key="1">
    <citation type="submission" date="2021-03" db="EMBL/GenBank/DDBJ databases">
        <title>Pengzhenrongella sicca gen. nov., sp. nov., a new member of suborder Micrococcineae isolated from High-Arctic tundra soil.</title>
        <authorList>
            <person name="Peng F."/>
        </authorList>
    </citation>
    <scope>NUCLEOTIDE SEQUENCE</scope>
    <source>
        <strain evidence="7">LRZ-2</strain>
    </source>
</reference>
<dbReference type="PANTHER" id="PTHR43133">
    <property type="entry name" value="RNA POLYMERASE ECF-TYPE SIGMA FACTO"/>
    <property type="match status" value="1"/>
</dbReference>
<dbReference type="CDD" id="cd06171">
    <property type="entry name" value="Sigma70_r4"/>
    <property type="match status" value="1"/>
</dbReference>
<dbReference type="NCBIfam" id="TIGR02937">
    <property type="entry name" value="sigma70-ECF"/>
    <property type="match status" value="1"/>
</dbReference>
<keyword evidence="3" id="KW-0731">Sigma factor</keyword>
<proteinExistence type="inferred from homology"/>
<accession>A0A8A4ZEM8</accession>
<evidence type="ECO:0000256" key="1">
    <source>
        <dbReference type="ARBA" id="ARBA00010641"/>
    </source>
</evidence>
<organism evidence="7 8">
    <name type="scientific">Pengzhenrongella sicca</name>
    <dbReference type="NCBI Taxonomy" id="2819238"/>
    <lineage>
        <taxon>Bacteria</taxon>
        <taxon>Bacillati</taxon>
        <taxon>Actinomycetota</taxon>
        <taxon>Actinomycetes</taxon>
        <taxon>Micrococcales</taxon>
        <taxon>Pengzhenrongella</taxon>
    </lineage>
</organism>
<evidence type="ECO:0000313" key="7">
    <source>
        <dbReference type="EMBL" id="QTE28947.1"/>
    </source>
</evidence>
<dbReference type="Pfam" id="PF08281">
    <property type="entry name" value="Sigma70_r4_2"/>
    <property type="match status" value="1"/>
</dbReference>
<dbReference type="SUPFAM" id="SSF88946">
    <property type="entry name" value="Sigma2 domain of RNA polymerase sigma factors"/>
    <property type="match status" value="1"/>
</dbReference>
<keyword evidence="5" id="KW-0804">Transcription</keyword>
<dbReference type="RefSeq" id="WP_227423202.1">
    <property type="nucleotide sequence ID" value="NZ_CP071868.1"/>
</dbReference>
<feature type="domain" description="RNA polymerase sigma factor 70 region 4 type 2" evidence="6">
    <location>
        <begin position="106"/>
        <end position="157"/>
    </location>
</feature>
<dbReference type="AlphaFoldDB" id="A0A8A4ZEM8"/>
<dbReference type="PANTHER" id="PTHR43133:SF50">
    <property type="entry name" value="ECF RNA POLYMERASE SIGMA FACTOR SIGM"/>
    <property type="match status" value="1"/>
</dbReference>
<sequence>MSNSRGAPVSGVDFDDWYRREYPRVRQAMVLATGDVGLGEEAVGEAFALAVVHWSRVRAMDSPTGWVYTTALNQVRRAWRRTVLEQRHLRRTRSEPVYQPELPDTAVWRAVADLAPRARTAIALRYIADLTETEVAAAMNVSRGTVATTLSRARAQLATQLSTTISWGDR</sequence>
<keyword evidence="8" id="KW-1185">Reference proteome</keyword>
<dbReference type="InterPro" id="IPR013325">
    <property type="entry name" value="RNA_pol_sigma_r2"/>
</dbReference>
<comment type="similarity">
    <text evidence="1">Belongs to the sigma-70 factor family. ECF subfamily.</text>
</comment>
<dbReference type="GO" id="GO:0006352">
    <property type="term" value="P:DNA-templated transcription initiation"/>
    <property type="evidence" value="ECO:0007669"/>
    <property type="project" value="InterPro"/>
</dbReference>
<evidence type="ECO:0000313" key="8">
    <source>
        <dbReference type="Proteomes" id="UP000663937"/>
    </source>
</evidence>
<gene>
    <name evidence="7" type="ORF">J4E96_16750</name>
</gene>
<dbReference type="GO" id="GO:0016987">
    <property type="term" value="F:sigma factor activity"/>
    <property type="evidence" value="ECO:0007669"/>
    <property type="project" value="UniProtKB-KW"/>
</dbReference>
<dbReference type="InterPro" id="IPR013249">
    <property type="entry name" value="RNA_pol_sigma70_r4_t2"/>
</dbReference>
<dbReference type="Proteomes" id="UP000663937">
    <property type="component" value="Chromosome"/>
</dbReference>